<dbReference type="RefSeq" id="XP_026680995.1">
    <property type="nucleotide sequence ID" value="XM_026825194.1"/>
</dbReference>
<dbReference type="GeneID" id="113468363"/>
<keyword evidence="1" id="KW-1185">Reference proteome</keyword>
<gene>
    <name evidence="2" type="primary">LOC113468363</name>
</gene>
<dbReference type="GO" id="GO:0007508">
    <property type="term" value="P:larval heart development"/>
    <property type="evidence" value="ECO:0007669"/>
    <property type="project" value="TreeGrafter"/>
</dbReference>
<reference evidence="2" key="1">
    <citation type="submission" date="2025-08" db="UniProtKB">
        <authorList>
            <consortium name="RefSeq"/>
        </authorList>
    </citation>
    <scope>IDENTIFICATION</scope>
</reference>
<dbReference type="PaxDb" id="121845-A0A3Q0J2P0"/>
<dbReference type="PANTHER" id="PTHR33395:SF22">
    <property type="entry name" value="REVERSE TRANSCRIPTASE DOMAIN-CONTAINING PROTEIN"/>
    <property type="match status" value="1"/>
</dbReference>
<dbReference type="AlphaFoldDB" id="A0A3Q0J2P0"/>
<organism evidence="1 2">
    <name type="scientific">Diaphorina citri</name>
    <name type="common">Asian citrus psyllid</name>
    <dbReference type="NCBI Taxonomy" id="121845"/>
    <lineage>
        <taxon>Eukaryota</taxon>
        <taxon>Metazoa</taxon>
        <taxon>Ecdysozoa</taxon>
        <taxon>Arthropoda</taxon>
        <taxon>Hexapoda</taxon>
        <taxon>Insecta</taxon>
        <taxon>Pterygota</taxon>
        <taxon>Neoptera</taxon>
        <taxon>Paraneoptera</taxon>
        <taxon>Hemiptera</taxon>
        <taxon>Sternorrhyncha</taxon>
        <taxon>Psylloidea</taxon>
        <taxon>Psyllidae</taxon>
        <taxon>Diaphorininae</taxon>
        <taxon>Diaphorina</taxon>
    </lineage>
</organism>
<evidence type="ECO:0000313" key="2">
    <source>
        <dbReference type="RefSeq" id="XP_026680995.1"/>
    </source>
</evidence>
<dbReference type="PANTHER" id="PTHR33395">
    <property type="entry name" value="TRANSCRIPTASE, PUTATIVE-RELATED-RELATED"/>
    <property type="match status" value="1"/>
</dbReference>
<name>A0A3Q0J2P0_DIACI</name>
<dbReference type="GO" id="GO:0061343">
    <property type="term" value="P:cell adhesion involved in heart morphogenesis"/>
    <property type="evidence" value="ECO:0007669"/>
    <property type="project" value="TreeGrafter"/>
</dbReference>
<accession>A0A3Q0J2P0</accession>
<dbReference type="GO" id="GO:0031012">
    <property type="term" value="C:extracellular matrix"/>
    <property type="evidence" value="ECO:0007669"/>
    <property type="project" value="TreeGrafter"/>
</dbReference>
<dbReference type="Proteomes" id="UP000079169">
    <property type="component" value="Unplaced"/>
</dbReference>
<evidence type="ECO:0000313" key="1">
    <source>
        <dbReference type="Proteomes" id="UP000079169"/>
    </source>
</evidence>
<sequence>MNPEECMLFFYKMCNQAFEKSTPKFTPKQTSRKFPMWWAKNTIKMYKRKERLRKIKNRSSKINTEYILLRKKCKTQIKTDYLDYIKQITHEMKRGNSKPFWSYTKEKRKDPPKTILTYDNKTLSDTKDILNAFNAHFSKSYNQNKSNYSPDFSQTDISSDHFHLSYVTENDVDKEIRSLAKNKPPGPDGIPPSIYIECVSQLKLPLTKIFNTSLKFNTFPSALKDSIVTPVPKKPNENDISGYRPISNLNIAAKLCEVPYELI</sequence>
<proteinExistence type="predicted"/>
<dbReference type="KEGG" id="dci:113468363"/>
<protein>
    <submittedName>
        <fullName evidence="2">Uncharacterized protein LOC113468363</fullName>
    </submittedName>
</protein>